<evidence type="ECO:0000256" key="5">
    <source>
        <dbReference type="ARBA" id="ARBA00022801"/>
    </source>
</evidence>
<keyword evidence="4 8" id="KW-0732">Signal</keyword>
<dbReference type="InterPro" id="IPR024607">
    <property type="entry name" value="Sulfatase_CS"/>
</dbReference>
<name>A0ABW3N7P4_9FLAO</name>
<evidence type="ECO:0000256" key="8">
    <source>
        <dbReference type="SAM" id="SignalP"/>
    </source>
</evidence>
<comment type="caution">
    <text evidence="10">The sequence shown here is derived from an EMBL/GenBank/DDBJ whole genome shotgun (WGS) entry which is preliminary data.</text>
</comment>
<dbReference type="PANTHER" id="PTHR45953:SF1">
    <property type="entry name" value="IDURONATE 2-SULFATASE"/>
    <property type="match status" value="1"/>
</dbReference>
<dbReference type="RefSeq" id="WP_386127957.1">
    <property type="nucleotide sequence ID" value="NZ_JBHTJL010000009.1"/>
</dbReference>
<dbReference type="InterPro" id="IPR017850">
    <property type="entry name" value="Alkaline_phosphatase_core_sf"/>
</dbReference>
<dbReference type="Gene3D" id="3.40.720.10">
    <property type="entry name" value="Alkaline Phosphatase, subunit A"/>
    <property type="match status" value="1"/>
</dbReference>
<feature type="signal peptide" evidence="8">
    <location>
        <begin position="1"/>
        <end position="21"/>
    </location>
</feature>
<dbReference type="PROSITE" id="PS00523">
    <property type="entry name" value="SULFATASE_1"/>
    <property type="match status" value="1"/>
</dbReference>
<evidence type="ECO:0000313" key="11">
    <source>
        <dbReference type="Proteomes" id="UP001597013"/>
    </source>
</evidence>
<evidence type="ECO:0000313" key="10">
    <source>
        <dbReference type="EMBL" id="MFD1062261.1"/>
    </source>
</evidence>
<feature type="chain" id="PRO_5045850999" evidence="8">
    <location>
        <begin position="22"/>
        <end position="524"/>
    </location>
</feature>
<dbReference type="SUPFAM" id="SSF53649">
    <property type="entry name" value="Alkaline phosphatase-like"/>
    <property type="match status" value="1"/>
</dbReference>
<dbReference type="EMBL" id="JBHTJL010000009">
    <property type="protein sequence ID" value="MFD1062261.1"/>
    <property type="molecule type" value="Genomic_DNA"/>
</dbReference>
<dbReference type="PANTHER" id="PTHR45953">
    <property type="entry name" value="IDURONATE 2-SULFATASE"/>
    <property type="match status" value="1"/>
</dbReference>
<protein>
    <submittedName>
        <fullName evidence="10">Sulfatase</fullName>
    </submittedName>
</protein>
<evidence type="ECO:0000256" key="4">
    <source>
        <dbReference type="ARBA" id="ARBA00022729"/>
    </source>
</evidence>
<reference evidence="11" key="1">
    <citation type="journal article" date="2019" name="Int. J. Syst. Evol. Microbiol.">
        <title>The Global Catalogue of Microorganisms (GCM) 10K type strain sequencing project: providing services to taxonomists for standard genome sequencing and annotation.</title>
        <authorList>
            <consortium name="The Broad Institute Genomics Platform"/>
            <consortium name="The Broad Institute Genome Sequencing Center for Infectious Disease"/>
            <person name="Wu L."/>
            <person name="Ma J."/>
        </authorList>
    </citation>
    <scope>NUCLEOTIDE SEQUENCE [LARGE SCALE GENOMIC DNA]</scope>
    <source>
        <strain evidence="11">CCUG 62215</strain>
    </source>
</reference>
<dbReference type="PROSITE" id="PS00149">
    <property type="entry name" value="SULFATASE_2"/>
    <property type="match status" value="1"/>
</dbReference>
<organism evidence="10 11">
    <name type="scientific">Winogradskyella litorisediminis</name>
    <dbReference type="NCBI Taxonomy" id="1156618"/>
    <lineage>
        <taxon>Bacteria</taxon>
        <taxon>Pseudomonadati</taxon>
        <taxon>Bacteroidota</taxon>
        <taxon>Flavobacteriia</taxon>
        <taxon>Flavobacteriales</taxon>
        <taxon>Flavobacteriaceae</taxon>
        <taxon>Winogradskyella</taxon>
    </lineage>
</organism>
<keyword evidence="5" id="KW-0378">Hydrolase</keyword>
<evidence type="ECO:0000259" key="9">
    <source>
        <dbReference type="Pfam" id="PF00884"/>
    </source>
</evidence>
<sequence>MKFKIVLALSLLAMLSNSCKSQQAEKSMNSKQVAQANTSQKNILFIAVDDLKPLLSNYGEAQMVTPNFDRLAEMGMTFANAHVQYAVCGPSRASVMTGTNPDRTKVWDLHTDFRKSAPDLVSMPEYLISQGYESTGVGKIYHKGSSSPGHDGKSWSKPHQLPSPEGNPMFNVYQDPQTKAEMQKLKEEALKKGKKKYGQFSKYIYSKIKPSSEGPDVPDNHYQDAVFADTAIEQMKDMMNGGKPWFQAVGFQRPHLPFNAPKKYWDLYKREDIEVAKFQKLSEGTPRLAFHNFGELRSYSDIPNKIDVGEALPIEKQKELIHGYMACVSYIDAQLGKLLDFLESKNELENTVIVLWGDHGFHLGDHTEWCKHSNFEQATRIPFMFAGPGVEKNQKSNHPVNLVDLFPTVFDLANVPMHPQLEGKSLVPLLDNNPSTTIDVDYAHHQYRRGPRMGYAVRTERYRYTEWHKNDYRSYDSYTEDNIVAREFYDYEKDPLETKNLINEAEYQNIVKDLKAKLKAHLTK</sequence>
<evidence type="ECO:0000256" key="3">
    <source>
        <dbReference type="ARBA" id="ARBA00022723"/>
    </source>
</evidence>
<gene>
    <name evidence="10" type="ORF">ACFQ1Q_03305</name>
</gene>
<proteinExistence type="inferred from homology"/>
<feature type="region of interest" description="Disordered" evidence="7">
    <location>
        <begin position="142"/>
        <end position="164"/>
    </location>
</feature>
<evidence type="ECO:0000256" key="2">
    <source>
        <dbReference type="ARBA" id="ARBA00008779"/>
    </source>
</evidence>
<accession>A0ABW3N7P4</accession>
<keyword evidence="11" id="KW-1185">Reference proteome</keyword>
<dbReference type="InterPro" id="IPR000917">
    <property type="entry name" value="Sulfatase_N"/>
</dbReference>
<evidence type="ECO:0000256" key="7">
    <source>
        <dbReference type="SAM" id="MobiDB-lite"/>
    </source>
</evidence>
<comment type="cofactor">
    <cofactor evidence="1">
        <name>Ca(2+)</name>
        <dbReference type="ChEBI" id="CHEBI:29108"/>
    </cofactor>
</comment>
<dbReference type="Pfam" id="PF00884">
    <property type="entry name" value="Sulfatase"/>
    <property type="match status" value="1"/>
</dbReference>
<evidence type="ECO:0000256" key="1">
    <source>
        <dbReference type="ARBA" id="ARBA00001913"/>
    </source>
</evidence>
<feature type="domain" description="Sulfatase N-terminal" evidence="9">
    <location>
        <begin position="41"/>
        <end position="415"/>
    </location>
</feature>
<dbReference type="Proteomes" id="UP001597013">
    <property type="component" value="Unassembled WGS sequence"/>
</dbReference>
<dbReference type="CDD" id="cd16030">
    <property type="entry name" value="iduronate-2-sulfatase"/>
    <property type="match status" value="1"/>
</dbReference>
<keyword evidence="3" id="KW-0479">Metal-binding</keyword>
<dbReference type="InterPro" id="IPR035874">
    <property type="entry name" value="IDS"/>
</dbReference>
<keyword evidence="6" id="KW-0106">Calcium</keyword>
<comment type="similarity">
    <text evidence="2">Belongs to the sulfatase family.</text>
</comment>
<evidence type="ECO:0000256" key="6">
    <source>
        <dbReference type="ARBA" id="ARBA00022837"/>
    </source>
</evidence>